<dbReference type="Proteomes" id="UP000019678">
    <property type="component" value="Unassembled WGS sequence"/>
</dbReference>
<reference evidence="2 3" key="1">
    <citation type="submission" date="2013-05" db="EMBL/GenBank/DDBJ databases">
        <title>Genome assembly of Chondromyces apiculatus DSM 436.</title>
        <authorList>
            <person name="Sharma G."/>
            <person name="Khatri I."/>
            <person name="Kaur C."/>
            <person name="Mayilraj S."/>
            <person name="Subramanian S."/>
        </authorList>
    </citation>
    <scope>NUCLEOTIDE SEQUENCE [LARGE SCALE GENOMIC DNA]</scope>
    <source>
        <strain evidence="2 3">DSM 436</strain>
    </source>
</reference>
<accession>A0A017SU44</accession>
<comment type="caution">
    <text evidence="2">The sequence shown here is derived from an EMBL/GenBank/DDBJ whole genome shotgun (WGS) entry which is preliminary data.</text>
</comment>
<protein>
    <recommendedName>
        <fullName evidence="1">GmrSD restriction endonucleases N-terminal domain-containing protein</fullName>
    </recommendedName>
</protein>
<dbReference type="eggNOG" id="COG1479">
    <property type="taxonomic scope" value="Bacteria"/>
</dbReference>
<dbReference type="InterPro" id="IPR004919">
    <property type="entry name" value="GmrSD_N"/>
</dbReference>
<dbReference type="STRING" id="1192034.CAP_0954"/>
<dbReference type="AlphaFoldDB" id="A0A017SU44"/>
<gene>
    <name evidence="2" type="ORF">CAP_0954</name>
</gene>
<dbReference type="PANTHER" id="PTHR37292:SF2">
    <property type="entry name" value="DUF262 DOMAIN-CONTAINING PROTEIN"/>
    <property type="match status" value="1"/>
</dbReference>
<dbReference type="PANTHER" id="PTHR37292">
    <property type="entry name" value="VNG6097C"/>
    <property type="match status" value="1"/>
</dbReference>
<keyword evidence="3" id="KW-1185">Reference proteome</keyword>
<dbReference type="EMBL" id="ASRX01000117">
    <property type="protein sequence ID" value="EYF00302.1"/>
    <property type="molecule type" value="Genomic_DNA"/>
</dbReference>
<name>A0A017SU44_9BACT</name>
<proteinExistence type="predicted"/>
<evidence type="ECO:0000313" key="2">
    <source>
        <dbReference type="EMBL" id="EYF00302.1"/>
    </source>
</evidence>
<organism evidence="2 3">
    <name type="scientific">Chondromyces apiculatus DSM 436</name>
    <dbReference type="NCBI Taxonomy" id="1192034"/>
    <lineage>
        <taxon>Bacteria</taxon>
        <taxon>Pseudomonadati</taxon>
        <taxon>Myxococcota</taxon>
        <taxon>Polyangia</taxon>
        <taxon>Polyangiales</taxon>
        <taxon>Polyangiaceae</taxon>
        <taxon>Chondromyces</taxon>
    </lineage>
</organism>
<sequence>MGQMFDTPALARLSALLQEVRNGTLLIPEFQRGYVWGDEQRLRLMDSIWQGIPIGSLLVWRTGSDKGLKVRTEIGPCTLPTPRAASVRSYVIDGLQRLTTLYAALMPLPEGHERDAEGRRWPIYFELAPKAGDDLRFHLRHGQQEVSSTWMPLSCVLDDDLFFEFRAALVSRGHKDLLQEARRLESRFRDYLIPVVPLVSEDQELVTEAFARVNSLGQDLDEGDMAHALTLGDAFSFNGELSSLTSQLSSVGWEGVDRKVVIASLKAIWNLDIYKSGAKGIQGKLNTTEGRDLLRALPQIFEPVAELLRGFGVHGPGSLPYTYQLVALLRAAQRLGGEKVLGAADGLRTWFFWSTYNEHFTGMTSGQLRGEFERLEALIRGERALDWLERPVVTPLGQLRANAVRSRAAILAMAIEGDGLTGGSKQQRLYGARGTEALQRLFPGESPYILANRVLAEDEDLKRLREWLTPGQLRLTTPEVLQDDLLRRNHLGFVLEKKSVTAASPFDAATLTDAHKILRAREYALDLFEAEFVEDLGAKWQPDT</sequence>
<evidence type="ECO:0000259" key="1">
    <source>
        <dbReference type="Pfam" id="PF03235"/>
    </source>
</evidence>
<feature type="domain" description="GmrSD restriction endonucleases N-terminal" evidence="1">
    <location>
        <begin position="14"/>
        <end position="229"/>
    </location>
</feature>
<dbReference type="Pfam" id="PF03235">
    <property type="entry name" value="GmrSD_N"/>
    <property type="match status" value="1"/>
</dbReference>
<evidence type="ECO:0000313" key="3">
    <source>
        <dbReference type="Proteomes" id="UP000019678"/>
    </source>
</evidence>